<feature type="compositionally biased region" description="Low complexity" evidence="7">
    <location>
        <begin position="305"/>
        <end position="329"/>
    </location>
</feature>
<feature type="region of interest" description="Disordered" evidence="7">
    <location>
        <begin position="285"/>
        <end position="346"/>
    </location>
</feature>
<comment type="similarity">
    <text evidence="2 6">Belongs to the SURF1 family.</text>
</comment>
<dbReference type="EMBL" id="BAABGL010000006">
    <property type="protein sequence ID" value="GAA4389185.1"/>
    <property type="molecule type" value="Genomic_DNA"/>
</dbReference>
<keyword evidence="4 6" id="KW-1133">Transmembrane helix</keyword>
<dbReference type="InterPro" id="IPR002994">
    <property type="entry name" value="Surf1/Shy1"/>
</dbReference>
<accession>A0ABP8JDL2</accession>
<organism evidence="8 9">
    <name type="scientific">Brevibacterium pityocampae</name>
    <dbReference type="NCBI Taxonomy" id="506594"/>
    <lineage>
        <taxon>Bacteria</taxon>
        <taxon>Bacillati</taxon>
        <taxon>Actinomycetota</taxon>
        <taxon>Actinomycetes</taxon>
        <taxon>Micrococcales</taxon>
        <taxon>Brevibacteriaceae</taxon>
        <taxon>Brevibacterium</taxon>
    </lineage>
</organism>
<dbReference type="CDD" id="cd06662">
    <property type="entry name" value="SURF1"/>
    <property type="match status" value="1"/>
</dbReference>
<evidence type="ECO:0000256" key="3">
    <source>
        <dbReference type="ARBA" id="ARBA00022692"/>
    </source>
</evidence>
<dbReference type="Proteomes" id="UP001500642">
    <property type="component" value="Unassembled WGS sequence"/>
</dbReference>
<keyword evidence="5 6" id="KW-0472">Membrane</keyword>
<name>A0ABP8JDL2_9MICO</name>
<evidence type="ECO:0000256" key="4">
    <source>
        <dbReference type="ARBA" id="ARBA00022989"/>
    </source>
</evidence>
<dbReference type="InterPro" id="IPR045214">
    <property type="entry name" value="Surf1/Surf4"/>
</dbReference>
<proteinExistence type="inferred from homology"/>
<evidence type="ECO:0000313" key="8">
    <source>
        <dbReference type="EMBL" id="GAA4389185.1"/>
    </source>
</evidence>
<feature type="region of interest" description="Disordered" evidence="7">
    <location>
        <begin position="169"/>
        <end position="226"/>
    </location>
</feature>
<dbReference type="PANTHER" id="PTHR23427">
    <property type="entry name" value="SURFEIT LOCUS PROTEIN"/>
    <property type="match status" value="1"/>
</dbReference>
<dbReference type="RefSeq" id="WP_247424754.1">
    <property type="nucleotide sequence ID" value="NZ_BAABGL010000006.1"/>
</dbReference>
<evidence type="ECO:0000256" key="6">
    <source>
        <dbReference type="RuleBase" id="RU363076"/>
    </source>
</evidence>
<comment type="subcellular location">
    <subcellularLocation>
        <location evidence="6">Cell membrane</location>
        <topology evidence="6">Multi-pass membrane protein</topology>
    </subcellularLocation>
    <subcellularLocation>
        <location evidence="1">Membrane</location>
    </subcellularLocation>
</comment>
<protein>
    <recommendedName>
        <fullName evidence="6">SURF1-like protein</fullName>
    </recommendedName>
</protein>
<evidence type="ECO:0000256" key="5">
    <source>
        <dbReference type="ARBA" id="ARBA00023136"/>
    </source>
</evidence>
<reference evidence="9" key="1">
    <citation type="journal article" date="2019" name="Int. J. Syst. Evol. Microbiol.">
        <title>The Global Catalogue of Microorganisms (GCM) 10K type strain sequencing project: providing services to taxonomists for standard genome sequencing and annotation.</title>
        <authorList>
            <consortium name="The Broad Institute Genomics Platform"/>
            <consortium name="The Broad Institute Genome Sequencing Center for Infectious Disease"/>
            <person name="Wu L."/>
            <person name="Ma J."/>
        </authorList>
    </citation>
    <scope>NUCLEOTIDE SEQUENCE [LARGE SCALE GENOMIC DNA]</scope>
    <source>
        <strain evidence="9">JCM 17808</strain>
    </source>
</reference>
<evidence type="ECO:0000313" key="9">
    <source>
        <dbReference type="Proteomes" id="UP001500642"/>
    </source>
</evidence>
<feature type="transmembrane region" description="Helical" evidence="6">
    <location>
        <begin position="26"/>
        <end position="44"/>
    </location>
</feature>
<sequence length="346" mass="36934">MAEPTPQPVPPPAERGGYRFVLSARWLRYIALAIVAAVACGFLANWQDHRRAARDAEIERIETNYHGAARPLPEVLPDRTAPLPVDAEWAKVAVTGSYDPGATVLARNRSLQNQAGFYVVVPLVLDSGDTIAVVRGWVPTTSEGSAPDPTALPAPPAGEVDVEMWLRPRQDASGDSNPPGLIRAIDPDAIPGMDSPVTEAYGQLSAEDPAPADDGLTPLPPPSTDPGSHLSYTFQWIVFGIMILAGVVYAARREKRALDAARSEEAADAAPTEYVVVDKAALTRGGRRSAGASTGGGRYGEGRTTRPGRAAPRSPQSSRSKQSSRSPQRQRTEEELEDALLDSQGY</sequence>
<evidence type="ECO:0000256" key="1">
    <source>
        <dbReference type="ARBA" id="ARBA00004370"/>
    </source>
</evidence>
<keyword evidence="6" id="KW-1003">Cell membrane</keyword>
<evidence type="ECO:0000256" key="2">
    <source>
        <dbReference type="ARBA" id="ARBA00007165"/>
    </source>
</evidence>
<evidence type="ECO:0000256" key="7">
    <source>
        <dbReference type="SAM" id="MobiDB-lite"/>
    </source>
</evidence>
<dbReference type="PANTHER" id="PTHR23427:SF2">
    <property type="entry name" value="SURFEIT LOCUS PROTEIN 1"/>
    <property type="match status" value="1"/>
</dbReference>
<dbReference type="PROSITE" id="PS50895">
    <property type="entry name" value="SURF1"/>
    <property type="match status" value="1"/>
</dbReference>
<gene>
    <name evidence="8" type="ORF">GCM10023167_14720</name>
</gene>
<feature type="transmembrane region" description="Helical" evidence="6">
    <location>
        <begin position="115"/>
        <end position="138"/>
    </location>
</feature>
<feature type="transmembrane region" description="Helical" evidence="6">
    <location>
        <begin position="232"/>
        <end position="251"/>
    </location>
</feature>
<keyword evidence="9" id="KW-1185">Reference proteome</keyword>
<comment type="caution">
    <text evidence="8">The sequence shown here is derived from an EMBL/GenBank/DDBJ whole genome shotgun (WGS) entry which is preliminary data.</text>
</comment>
<dbReference type="Pfam" id="PF02104">
    <property type="entry name" value="SURF1"/>
    <property type="match status" value="1"/>
</dbReference>
<keyword evidence="3 6" id="KW-0812">Transmembrane</keyword>